<sequence>MDATPDLPRQSRVPVFNMPTAVTVSIGLLLGIHALREFVLPDEWDITLLLNLALIPGRWLVSVAPDRAAEILSAAASAVGDADVVQARSAFAQYVVANPSASLWTFATYALLHGSWTHVIFNVVWLAAFGSPVARRCGPWRYGLLGLIGALAGGILHVAIDPMSTAPLIGASAGVSALMAAAARFVFQSPPPFLTGQPWQRVTHQPLQTIPQLLGNRTAVMFLGIWLATNFVFGIISLPLGAESATVAWDAHLGGFLAGFFLFPMLDRLGGTKA</sequence>
<feature type="transmembrane region" description="Helical" evidence="7">
    <location>
        <begin position="219"/>
        <end position="241"/>
    </location>
</feature>
<keyword evidence="3" id="KW-0997">Cell inner membrane</keyword>
<reference evidence="10" key="1">
    <citation type="journal article" date="2019" name="Int. J. Syst. Evol. Microbiol.">
        <title>The Global Catalogue of Microorganisms (GCM) 10K type strain sequencing project: providing services to taxonomists for standard genome sequencing and annotation.</title>
        <authorList>
            <consortium name="The Broad Institute Genomics Platform"/>
            <consortium name="The Broad Institute Genome Sequencing Center for Infectious Disease"/>
            <person name="Wu L."/>
            <person name="Ma J."/>
        </authorList>
    </citation>
    <scope>NUCLEOTIDE SEQUENCE [LARGE SCALE GENOMIC DNA]</scope>
    <source>
        <strain evidence="10">CCUG 56108</strain>
    </source>
</reference>
<dbReference type="PANTHER" id="PTHR43066">
    <property type="entry name" value="RHOMBOID-RELATED PROTEIN"/>
    <property type="match status" value="1"/>
</dbReference>
<keyword evidence="9" id="KW-0378">Hydrolase</keyword>
<keyword evidence="4 7" id="KW-0812">Transmembrane</keyword>
<evidence type="ECO:0000256" key="1">
    <source>
        <dbReference type="ARBA" id="ARBA00004141"/>
    </source>
</evidence>
<dbReference type="EMBL" id="JBHTND010000017">
    <property type="protein sequence ID" value="MFD1302585.1"/>
    <property type="molecule type" value="Genomic_DNA"/>
</dbReference>
<evidence type="ECO:0000256" key="2">
    <source>
        <dbReference type="ARBA" id="ARBA00022475"/>
    </source>
</evidence>
<dbReference type="Gene3D" id="1.20.1540.10">
    <property type="entry name" value="Rhomboid-like"/>
    <property type="match status" value="1"/>
</dbReference>
<feature type="transmembrane region" description="Helical" evidence="7">
    <location>
        <begin position="166"/>
        <end position="187"/>
    </location>
</feature>
<dbReference type="EC" id="3.4.21.-" evidence="9"/>
<keyword evidence="9" id="KW-0645">Protease</keyword>
<evidence type="ECO:0000256" key="7">
    <source>
        <dbReference type="SAM" id="Phobius"/>
    </source>
</evidence>
<evidence type="ECO:0000313" key="10">
    <source>
        <dbReference type="Proteomes" id="UP001597176"/>
    </source>
</evidence>
<evidence type="ECO:0000256" key="3">
    <source>
        <dbReference type="ARBA" id="ARBA00022519"/>
    </source>
</evidence>
<proteinExistence type="predicted"/>
<keyword evidence="6 7" id="KW-0472">Membrane</keyword>
<dbReference type="PANTHER" id="PTHR43066:SF26">
    <property type="entry name" value="RHOMBOID PROTEASE GLPG"/>
    <property type="match status" value="1"/>
</dbReference>
<keyword evidence="10" id="KW-1185">Reference proteome</keyword>
<dbReference type="GO" id="GO:0006508">
    <property type="term" value="P:proteolysis"/>
    <property type="evidence" value="ECO:0007669"/>
    <property type="project" value="UniProtKB-KW"/>
</dbReference>
<dbReference type="InterPro" id="IPR035952">
    <property type="entry name" value="Rhomboid-like_sf"/>
</dbReference>
<dbReference type="GO" id="GO:0008233">
    <property type="term" value="F:peptidase activity"/>
    <property type="evidence" value="ECO:0007669"/>
    <property type="project" value="UniProtKB-KW"/>
</dbReference>
<dbReference type="InterPro" id="IPR022764">
    <property type="entry name" value="Peptidase_S54_rhomboid_dom"/>
</dbReference>
<evidence type="ECO:0000256" key="4">
    <source>
        <dbReference type="ARBA" id="ARBA00022692"/>
    </source>
</evidence>
<feature type="domain" description="Peptidase S54 rhomboid" evidence="8">
    <location>
        <begin position="102"/>
        <end position="263"/>
    </location>
</feature>
<feature type="transmembrane region" description="Helical" evidence="7">
    <location>
        <begin position="142"/>
        <end position="160"/>
    </location>
</feature>
<dbReference type="Proteomes" id="UP001597176">
    <property type="component" value="Unassembled WGS sequence"/>
</dbReference>
<name>A0ABW3X0G8_9HYPH</name>
<feature type="transmembrane region" description="Helical" evidence="7">
    <location>
        <begin position="106"/>
        <end position="130"/>
    </location>
</feature>
<evidence type="ECO:0000259" key="8">
    <source>
        <dbReference type="Pfam" id="PF01694"/>
    </source>
</evidence>
<organism evidence="9 10">
    <name type="scientific">Methylobacterium marchantiae</name>
    <dbReference type="NCBI Taxonomy" id="600331"/>
    <lineage>
        <taxon>Bacteria</taxon>
        <taxon>Pseudomonadati</taxon>
        <taxon>Pseudomonadota</taxon>
        <taxon>Alphaproteobacteria</taxon>
        <taxon>Hyphomicrobiales</taxon>
        <taxon>Methylobacteriaceae</taxon>
        <taxon>Methylobacterium</taxon>
    </lineage>
</organism>
<dbReference type="RefSeq" id="WP_238207364.1">
    <property type="nucleotide sequence ID" value="NZ_JBHTND010000017.1"/>
</dbReference>
<keyword evidence="5 7" id="KW-1133">Transmembrane helix</keyword>
<comment type="caution">
    <text evidence="9">The sequence shown here is derived from an EMBL/GenBank/DDBJ whole genome shotgun (WGS) entry which is preliminary data.</text>
</comment>
<keyword evidence="2" id="KW-1003">Cell membrane</keyword>
<feature type="transmembrane region" description="Helical" evidence="7">
    <location>
        <begin position="15"/>
        <end position="35"/>
    </location>
</feature>
<protein>
    <submittedName>
        <fullName evidence="9">Rhomboid family intramembrane serine protease</fullName>
        <ecNumber evidence="9">3.4.21.-</ecNumber>
    </submittedName>
</protein>
<accession>A0ABW3X0G8</accession>
<dbReference type="Pfam" id="PF01694">
    <property type="entry name" value="Rhomboid"/>
    <property type="match status" value="1"/>
</dbReference>
<evidence type="ECO:0000256" key="5">
    <source>
        <dbReference type="ARBA" id="ARBA00022989"/>
    </source>
</evidence>
<gene>
    <name evidence="9" type="ORF">ACFQ4G_13500</name>
</gene>
<evidence type="ECO:0000256" key="6">
    <source>
        <dbReference type="ARBA" id="ARBA00023136"/>
    </source>
</evidence>
<feature type="transmembrane region" description="Helical" evidence="7">
    <location>
        <begin position="247"/>
        <end position="266"/>
    </location>
</feature>
<dbReference type="SUPFAM" id="SSF144091">
    <property type="entry name" value="Rhomboid-like"/>
    <property type="match status" value="1"/>
</dbReference>
<comment type="subcellular location">
    <subcellularLocation>
        <location evidence="1">Membrane</location>
        <topology evidence="1">Multi-pass membrane protein</topology>
    </subcellularLocation>
</comment>
<evidence type="ECO:0000313" key="9">
    <source>
        <dbReference type="EMBL" id="MFD1302585.1"/>
    </source>
</evidence>